<keyword evidence="3" id="KW-1185">Reference proteome</keyword>
<keyword evidence="1" id="KW-0812">Transmembrane</keyword>
<dbReference type="EMBL" id="GL732822">
    <property type="protein sequence ID" value="EFX64502.1"/>
    <property type="molecule type" value="Genomic_DNA"/>
</dbReference>
<evidence type="ECO:0000313" key="3">
    <source>
        <dbReference type="Proteomes" id="UP000000305"/>
    </source>
</evidence>
<keyword evidence="1" id="KW-1133">Transmembrane helix</keyword>
<gene>
    <name evidence="2" type="ORF">DAPPUDRAFT_266283</name>
</gene>
<evidence type="ECO:0000256" key="1">
    <source>
        <dbReference type="SAM" id="Phobius"/>
    </source>
</evidence>
<reference evidence="2 3" key="1">
    <citation type="journal article" date="2011" name="Science">
        <title>The ecoresponsive genome of Daphnia pulex.</title>
        <authorList>
            <person name="Colbourne J.K."/>
            <person name="Pfrender M.E."/>
            <person name="Gilbert D."/>
            <person name="Thomas W.K."/>
            <person name="Tucker A."/>
            <person name="Oakley T.H."/>
            <person name="Tokishita S."/>
            <person name="Aerts A."/>
            <person name="Arnold G.J."/>
            <person name="Basu M.K."/>
            <person name="Bauer D.J."/>
            <person name="Caceres C.E."/>
            <person name="Carmel L."/>
            <person name="Casola C."/>
            <person name="Choi J.H."/>
            <person name="Detter J.C."/>
            <person name="Dong Q."/>
            <person name="Dusheyko S."/>
            <person name="Eads B.D."/>
            <person name="Frohlich T."/>
            <person name="Geiler-Samerotte K.A."/>
            <person name="Gerlach D."/>
            <person name="Hatcher P."/>
            <person name="Jogdeo S."/>
            <person name="Krijgsveld J."/>
            <person name="Kriventseva E.V."/>
            <person name="Kultz D."/>
            <person name="Laforsch C."/>
            <person name="Lindquist E."/>
            <person name="Lopez J."/>
            <person name="Manak J.R."/>
            <person name="Muller J."/>
            <person name="Pangilinan J."/>
            <person name="Patwardhan R.P."/>
            <person name="Pitluck S."/>
            <person name="Pritham E.J."/>
            <person name="Rechtsteiner A."/>
            <person name="Rho M."/>
            <person name="Rogozin I.B."/>
            <person name="Sakarya O."/>
            <person name="Salamov A."/>
            <person name="Schaack S."/>
            <person name="Shapiro H."/>
            <person name="Shiga Y."/>
            <person name="Skalitzky C."/>
            <person name="Smith Z."/>
            <person name="Souvorov A."/>
            <person name="Sung W."/>
            <person name="Tang Z."/>
            <person name="Tsuchiya D."/>
            <person name="Tu H."/>
            <person name="Vos H."/>
            <person name="Wang M."/>
            <person name="Wolf Y.I."/>
            <person name="Yamagata H."/>
            <person name="Yamada T."/>
            <person name="Ye Y."/>
            <person name="Shaw J.R."/>
            <person name="Andrews J."/>
            <person name="Crease T.J."/>
            <person name="Tang H."/>
            <person name="Lucas S.M."/>
            <person name="Robertson H.M."/>
            <person name="Bork P."/>
            <person name="Koonin E.V."/>
            <person name="Zdobnov E.M."/>
            <person name="Grigoriev I.V."/>
            <person name="Lynch M."/>
            <person name="Boore J.L."/>
        </authorList>
    </citation>
    <scope>NUCLEOTIDE SEQUENCE [LARGE SCALE GENOMIC DNA]</scope>
</reference>
<feature type="transmembrane region" description="Helical" evidence="1">
    <location>
        <begin position="37"/>
        <end position="53"/>
    </location>
</feature>
<dbReference type="HOGENOM" id="CLU_3034491_0_0_1"/>
<organism evidence="2 3">
    <name type="scientific">Daphnia pulex</name>
    <name type="common">Water flea</name>
    <dbReference type="NCBI Taxonomy" id="6669"/>
    <lineage>
        <taxon>Eukaryota</taxon>
        <taxon>Metazoa</taxon>
        <taxon>Ecdysozoa</taxon>
        <taxon>Arthropoda</taxon>
        <taxon>Crustacea</taxon>
        <taxon>Branchiopoda</taxon>
        <taxon>Diplostraca</taxon>
        <taxon>Cladocera</taxon>
        <taxon>Anomopoda</taxon>
        <taxon>Daphniidae</taxon>
        <taxon>Daphnia</taxon>
    </lineage>
</organism>
<keyword evidence="1" id="KW-0472">Membrane</keyword>
<name>E9HUT1_DAPPU</name>
<proteinExistence type="predicted"/>
<sequence length="55" mass="6389">MFKIPPPAEENPMLACTKPFHLEIMIEFDNWRIPKQTWIALIALVAILPLMLADR</sequence>
<protein>
    <submittedName>
        <fullName evidence="2">Uncharacterized protein</fullName>
    </submittedName>
</protein>
<dbReference type="Proteomes" id="UP000000305">
    <property type="component" value="Unassembled WGS sequence"/>
</dbReference>
<accession>E9HUT1</accession>
<dbReference type="KEGG" id="dpx:DAPPUDRAFT_266283"/>
<evidence type="ECO:0000313" key="2">
    <source>
        <dbReference type="EMBL" id="EFX64502.1"/>
    </source>
</evidence>
<dbReference type="AlphaFoldDB" id="E9HUT1"/>
<dbReference type="InParanoid" id="E9HUT1"/>